<sequence>MAVALARPRNIKPQDSMPPSVCQENKVLFIEANLDDSGCISQVVHHTKTFSVLSHVAQHKVCSRCSGRGCRARYVISNPFVLFSCLYSCMYQRGRRICDITTPGTSQLSQACFLRPQLSSPPGPPHRTILTAPIVAAIESSWVTQGDILSHFTPAEFRLVVAFVTCSRMPNETVICKGVLLVARRKVVCIPGPHSRSVGCRLREWKASGNVPCRRWSQLCMGVSPSQTTSRIKDDGIPVN</sequence>
<organism evidence="1 2">
    <name type="scientific">Immersiella caudata</name>
    <dbReference type="NCBI Taxonomy" id="314043"/>
    <lineage>
        <taxon>Eukaryota</taxon>
        <taxon>Fungi</taxon>
        <taxon>Dikarya</taxon>
        <taxon>Ascomycota</taxon>
        <taxon>Pezizomycotina</taxon>
        <taxon>Sordariomycetes</taxon>
        <taxon>Sordariomycetidae</taxon>
        <taxon>Sordariales</taxon>
        <taxon>Lasiosphaeriaceae</taxon>
        <taxon>Immersiella</taxon>
    </lineage>
</organism>
<name>A0AA40CBM0_9PEZI</name>
<evidence type="ECO:0000313" key="2">
    <source>
        <dbReference type="Proteomes" id="UP001175000"/>
    </source>
</evidence>
<dbReference type="EMBL" id="JAULSU010000001">
    <property type="protein sequence ID" value="KAK0632437.1"/>
    <property type="molecule type" value="Genomic_DNA"/>
</dbReference>
<accession>A0AA40CBM0</accession>
<reference evidence="1" key="1">
    <citation type="submission" date="2023-06" db="EMBL/GenBank/DDBJ databases">
        <title>Genome-scale phylogeny and comparative genomics of the fungal order Sordariales.</title>
        <authorList>
            <consortium name="Lawrence Berkeley National Laboratory"/>
            <person name="Hensen N."/>
            <person name="Bonometti L."/>
            <person name="Westerberg I."/>
            <person name="Brannstrom I.O."/>
            <person name="Guillou S."/>
            <person name="Cros-Aarteil S."/>
            <person name="Calhoun S."/>
            <person name="Haridas S."/>
            <person name="Kuo A."/>
            <person name="Mondo S."/>
            <person name="Pangilinan J."/>
            <person name="Riley R."/>
            <person name="Labutti K."/>
            <person name="Andreopoulos B."/>
            <person name="Lipzen A."/>
            <person name="Chen C."/>
            <person name="Yanf M."/>
            <person name="Daum C."/>
            <person name="Ng V."/>
            <person name="Clum A."/>
            <person name="Steindorff A."/>
            <person name="Ohm R."/>
            <person name="Martin F."/>
            <person name="Silar P."/>
            <person name="Natvig D."/>
            <person name="Lalanne C."/>
            <person name="Gautier V."/>
            <person name="Ament-Velasquez S.L."/>
            <person name="Kruys A."/>
            <person name="Hutchinson M.I."/>
            <person name="Powell A.J."/>
            <person name="Barry K."/>
            <person name="Miller A.N."/>
            <person name="Grigoriev I.V."/>
            <person name="Debuchy R."/>
            <person name="Gladieux P."/>
            <person name="Thoren M.H."/>
            <person name="Johannesson H."/>
        </authorList>
    </citation>
    <scope>NUCLEOTIDE SEQUENCE</scope>
    <source>
        <strain evidence="1">CBS 606.72</strain>
    </source>
</reference>
<gene>
    <name evidence="1" type="ORF">B0T14DRAFT_32931</name>
</gene>
<comment type="caution">
    <text evidence="1">The sequence shown here is derived from an EMBL/GenBank/DDBJ whole genome shotgun (WGS) entry which is preliminary data.</text>
</comment>
<evidence type="ECO:0000313" key="1">
    <source>
        <dbReference type="EMBL" id="KAK0632437.1"/>
    </source>
</evidence>
<keyword evidence="2" id="KW-1185">Reference proteome</keyword>
<dbReference type="AlphaFoldDB" id="A0AA40CBM0"/>
<proteinExistence type="predicted"/>
<dbReference type="Proteomes" id="UP001175000">
    <property type="component" value="Unassembled WGS sequence"/>
</dbReference>
<protein>
    <submittedName>
        <fullName evidence="1">Uncharacterized protein</fullName>
    </submittedName>
</protein>